<name>A0A923LYE2_9FIRM</name>
<feature type="transmembrane region" description="Helical" evidence="1">
    <location>
        <begin position="51"/>
        <end position="72"/>
    </location>
</feature>
<evidence type="ECO:0000256" key="2">
    <source>
        <dbReference type="SAM" id="SignalP"/>
    </source>
</evidence>
<feature type="chain" id="PRO_5037587516" evidence="2">
    <location>
        <begin position="36"/>
        <end position="106"/>
    </location>
</feature>
<keyword evidence="1" id="KW-0812">Transmembrane</keyword>
<evidence type="ECO:0000313" key="4">
    <source>
        <dbReference type="Proteomes" id="UP000606499"/>
    </source>
</evidence>
<gene>
    <name evidence="3" type="ORF">H8S45_12120</name>
</gene>
<organism evidence="3 4">
    <name type="scientific">Agathobaculum faecis</name>
    <dbReference type="NCBI Taxonomy" id="2763013"/>
    <lineage>
        <taxon>Bacteria</taxon>
        <taxon>Bacillati</taxon>
        <taxon>Bacillota</taxon>
        <taxon>Clostridia</taxon>
        <taxon>Eubacteriales</taxon>
        <taxon>Butyricicoccaceae</taxon>
        <taxon>Agathobaculum</taxon>
    </lineage>
</organism>
<evidence type="ECO:0000313" key="3">
    <source>
        <dbReference type="EMBL" id="MBC5726199.1"/>
    </source>
</evidence>
<sequence length="106" mass="11271">MLLTNKKAYERTRSLYRKGVLAASVACFAVVPAFAADPLSAITQLSDFIFALIKAVGLMVSGWGVLQVGMSIQSHDPSQRTQGILCLVGGLLIMFAKDILDLITGG</sequence>
<keyword evidence="4" id="KW-1185">Reference proteome</keyword>
<feature type="signal peptide" evidence="2">
    <location>
        <begin position="1"/>
        <end position="35"/>
    </location>
</feature>
<comment type="caution">
    <text evidence="3">The sequence shown here is derived from an EMBL/GenBank/DDBJ whole genome shotgun (WGS) entry which is preliminary data.</text>
</comment>
<keyword evidence="1" id="KW-1133">Transmembrane helix</keyword>
<proteinExistence type="predicted"/>
<protein>
    <submittedName>
        <fullName evidence="3">Formate hydrogenlyase</fullName>
    </submittedName>
</protein>
<feature type="transmembrane region" description="Helical" evidence="1">
    <location>
        <begin position="84"/>
        <end position="103"/>
    </location>
</feature>
<reference evidence="3" key="1">
    <citation type="submission" date="2020-08" db="EMBL/GenBank/DDBJ databases">
        <title>Genome public.</title>
        <authorList>
            <person name="Liu C."/>
            <person name="Sun Q."/>
        </authorList>
    </citation>
    <scope>NUCLEOTIDE SEQUENCE</scope>
    <source>
        <strain evidence="3">NSJ-28</strain>
    </source>
</reference>
<dbReference type="Proteomes" id="UP000606499">
    <property type="component" value="Unassembled WGS sequence"/>
</dbReference>
<dbReference type="AlphaFoldDB" id="A0A923LYE2"/>
<accession>A0A923LYE2</accession>
<dbReference type="EMBL" id="JACOPL010000012">
    <property type="protein sequence ID" value="MBC5726199.1"/>
    <property type="molecule type" value="Genomic_DNA"/>
</dbReference>
<evidence type="ECO:0000256" key="1">
    <source>
        <dbReference type="SAM" id="Phobius"/>
    </source>
</evidence>
<keyword evidence="2" id="KW-0732">Signal</keyword>
<keyword evidence="1" id="KW-0472">Membrane</keyword>